<dbReference type="Gene3D" id="3.30.70.20">
    <property type="match status" value="1"/>
</dbReference>
<dbReference type="GO" id="GO:0046872">
    <property type="term" value="F:metal ion binding"/>
    <property type="evidence" value="ECO:0007669"/>
    <property type="project" value="UniProtKB-KW"/>
</dbReference>
<dbReference type="PROSITE" id="PS00197">
    <property type="entry name" value="2FE2S_FER_1"/>
    <property type="match status" value="1"/>
</dbReference>
<feature type="domain" description="4Fe-4S ferredoxin-type" evidence="5">
    <location>
        <begin position="127"/>
        <end position="156"/>
    </location>
</feature>
<protein>
    <submittedName>
        <fullName evidence="6">4Fe-4S ferredoxin</fullName>
    </submittedName>
</protein>
<dbReference type="PROSITE" id="PS51379">
    <property type="entry name" value="4FE4S_FER_2"/>
    <property type="match status" value="2"/>
</dbReference>
<evidence type="ECO:0000256" key="2">
    <source>
        <dbReference type="ARBA" id="ARBA00023004"/>
    </source>
</evidence>
<accession>A0A257LTU0</accession>
<dbReference type="PROSITE" id="PS00198">
    <property type="entry name" value="4FE4S_FER_1"/>
    <property type="match status" value="2"/>
</dbReference>
<keyword evidence="2" id="KW-0408">Iron</keyword>
<evidence type="ECO:0000256" key="3">
    <source>
        <dbReference type="ARBA" id="ARBA00023014"/>
    </source>
</evidence>
<dbReference type="InterPro" id="IPR036010">
    <property type="entry name" value="2Fe-2S_ferredoxin-like_sf"/>
</dbReference>
<evidence type="ECO:0000313" key="7">
    <source>
        <dbReference type="Proteomes" id="UP000216312"/>
    </source>
</evidence>
<dbReference type="InterPro" id="IPR012675">
    <property type="entry name" value="Beta-grasp_dom_sf"/>
</dbReference>
<dbReference type="AlphaFoldDB" id="A0A257LTU0"/>
<dbReference type="EMBL" id="NMUJ01000024">
    <property type="protein sequence ID" value="OYV03073.1"/>
    <property type="molecule type" value="Genomic_DNA"/>
</dbReference>
<dbReference type="PROSITE" id="PS51085">
    <property type="entry name" value="2FE2S_FER_2"/>
    <property type="match status" value="1"/>
</dbReference>
<evidence type="ECO:0000259" key="4">
    <source>
        <dbReference type="PROSITE" id="PS51085"/>
    </source>
</evidence>
<dbReference type="Pfam" id="PF13510">
    <property type="entry name" value="Fer2_4"/>
    <property type="match status" value="1"/>
</dbReference>
<feature type="domain" description="4Fe-4S ferredoxin-type" evidence="5">
    <location>
        <begin position="164"/>
        <end position="194"/>
    </location>
</feature>
<sequence length="253" mass="29130">MENRQSIMDRIAETSKVATTGVDEKDIEHWVTIYIMGKAYKVPAALTIMQAMEYAGYRFMRSCGCRAGFCGACATVYRKEGDYKLHAVLACQTRVEDGMYLVQIPFAPAEKATYDINSERCDINTILKYYPELARCVSCNTCTKACPQELEVMDYIQATLRGDLATAANESFDCVQCGLCAIRCPAEIVHYHVSQLVRRLYGKYELREEQNLKKRIEEIERGKYEEEFKKVMSLSREELEKLYVEQQKAREIY</sequence>
<reference evidence="7" key="1">
    <citation type="submission" date="2017-07" db="EMBL/GenBank/DDBJ databases">
        <title>Novel pathways for hydrocarbon cycling and metabolic interdependencies in hydrothermal sediment communities.</title>
        <authorList>
            <person name="Dombrowski N."/>
            <person name="Seitz K."/>
            <person name="Teske A."/>
            <person name="Baker B."/>
        </authorList>
    </citation>
    <scope>NUCLEOTIDE SEQUENCE [LARGE SCALE GENOMIC DNA]</scope>
</reference>
<keyword evidence="1" id="KW-0479">Metal-binding</keyword>
<dbReference type="Pfam" id="PF13187">
    <property type="entry name" value="Fer4_9"/>
    <property type="match status" value="1"/>
</dbReference>
<dbReference type="GO" id="GO:0051537">
    <property type="term" value="F:2 iron, 2 sulfur cluster binding"/>
    <property type="evidence" value="ECO:0007669"/>
    <property type="project" value="InterPro"/>
</dbReference>
<feature type="domain" description="2Fe-2S ferredoxin-type" evidence="4">
    <location>
        <begin position="29"/>
        <end position="107"/>
    </location>
</feature>
<evidence type="ECO:0000256" key="1">
    <source>
        <dbReference type="ARBA" id="ARBA00022723"/>
    </source>
</evidence>
<name>A0A257LTU0_UNCW3</name>
<organism evidence="6 7">
    <name type="scientific">candidate division WOR-3 bacterium 4484_18</name>
    <dbReference type="NCBI Taxonomy" id="2020626"/>
    <lineage>
        <taxon>Bacteria</taxon>
        <taxon>Bacteria division WOR-3</taxon>
    </lineage>
</organism>
<dbReference type="Gene3D" id="3.10.20.30">
    <property type="match status" value="1"/>
</dbReference>
<evidence type="ECO:0000313" key="6">
    <source>
        <dbReference type="EMBL" id="OYV03073.1"/>
    </source>
</evidence>
<gene>
    <name evidence="6" type="ORF">CGW93_02570</name>
</gene>
<dbReference type="InterPro" id="IPR001041">
    <property type="entry name" value="2Fe-2S_ferredoxin-type"/>
</dbReference>
<proteinExistence type="predicted"/>
<dbReference type="InterPro" id="IPR006058">
    <property type="entry name" value="2Fe2S_fd_BS"/>
</dbReference>
<dbReference type="CDD" id="cd00207">
    <property type="entry name" value="fer2"/>
    <property type="match status" value="1"/>
</dbReference>
<dbReference type="InterPro" id="IPR017900">
    <property type="entry name" value="4Fe4S_Fe_S_CS"/>
</dbReference>
<keyword evidence="3" id="KW-0411">Iron-sulfur</keyword>
<evidence type="ECO:0000259" key="5">
    <source>
        <dbReference type="PROSITE" id="PS51379"/>
    </source>
</evidence>
<dbReference type="SUPFAM" id="SSF54292">
    <property type="entry name" value="2Fe-2S ferredoxin-like"/>
    <property type="match status" value="1"/>
</dbReference>
<dbReference type="Proteomes" id="UP000216312">
    <property type="component" value="Unassembled WGS sequence"/>
</dbReference>
<dbReference type="SUPFAM" id="SSF46548">
    <property type="entry name" value="alpha-helical ferredoxin"/>
    <property type="match status" value="1"/>
</dbReference>
<dbReference type="InterPro" id="IPR017896">
    <property type="entry name" value="4Fe4S_Fe-S-bd"/>
</dbReference>
<comment type="caution">
    <text evidence="6">The sequence shown here is derived from an EMBL/GenBank/DDBJ whole genome shotgun (WGS) entry which is preliminary data.</text>
</comment>